<dbReference type="AlphaFoldDB" id="A0A2P8D495"/>
<proteinExistence type="predicted"/>
<keyword evidence="2" id="KW-0812">Transmembrane</keyword>
<feature type="domain" description="PASTA" evidence="3">
    <location>
        <begin position="38"/>
        <end position="103"/>
    </location>
</feature>
<feature type="domain" description="PASTA" evidence="3">
    <location>
        <begin position="105"/>
        <end position="175"/>
    </location>
</feature>
<protein>
    <submittedName>
        <fullName evidence="4">Beta-lactam-binding protein with PASTA domain</fullName>
    </submittedName>
</protein>
<dbReference type="CDD" id="cd06577">
    <property type="entry name" value="PASTA_pknB"/>
    <property type="match status" value="3"/>
</dbReference>
<dbReference type="Proteomes" id="UP000240572">
    <property type="component" value="Unassembled WGS sequence"/>
</dbReference>
<dbReference type="Pfam" id="PF03793">
    <property type="entry name" value="PASTA"/>
    <property type="match status" value="1"/>
</dbReference>
<evidence type="ECO:0000313" key="5">
    <source>
        <dbReference type="Proteomes" id="UP000240572"/>
    </source>
</evidence>
<evidence type="ECO:0000256" key="2">
    <source>
        <dbReference type="SAM" id="Phobius"/>
    </source>
</evidence>
<reference evidence="4 5" key="1">
    <citation type="submission" date="2018-03" db="EMBL/GenBank/DDBJ databases">
        <title>Genomic Encyclopedia of Type Strains, Phase III (KMG-III): the genomes of soil and plant-associated and newly described type strains.</title>
        <authorList>
            <person name="Whitman W."/>
        </authorList>
    </citation>
    <scope>NUCLEOTIDE SEQUENCE [LARGE SCALE GENOMIC DNA]</scope>
    <source>
        <strain evidence="4 5">CGMCC 1.12700</strain>
    </source>
</reference>
<accession>A0A2P8D495</accession>
<evidence type="ECO:0000313" key="4">
    <source>
        <dbReference type="EMBL" id="PSK92022.1"/>
    </source>
</evidence>
<evidence type="ECO:0000259" key="3">
    <source>
        <dbReference type="PROSITE" id="PS51178"/>
    </source>
</evidence>
<dbReference type="OrthoDB" id="9803895at2"/>
<dbReference type="SMART" id="SM00740">
    <property type="entry name" value="PASTA"/>
    <property type="match status" value="3"/>
</dbReference>
<dbReference type="SUPFAM" id="SSF54184">
    <property type="entry name" value="Penicillin-binding protein 2x (pbp-2x), c-terminal domain"/>
    <property type="match status" value="1"/>
</dbReference>
<organism evidence="4 5">
    <name type="scientific">Taibaiella chishuiensis</name>
    <dbReference type="NCBI Taxonomy" id="1434707"/>
    <lineage>
        <taxon>Bacteria</taxon>
        <taxon>Pseudomonadati</taxon>
        <taxon>Bacteroidota</taxon>
        <taxon>Chitinophagia</taxon>
        <taxon>Chitinophagales</taxon>
        <taxon>Chitinophagaceae</taxon>
        <taxon>Taibaiella</taxon>
    </lineage>
</organism>
<evidence type="ECO:0000256" key="1">
    <source>
        <dbReference type="SAM" id="MobiDB-lite"/>
    </source>
</evidence>
<feature type="transmembrane region" description="Helical" evidence="2">
    <location>
        <begin position="12"/>
        <end position="34"/>
    </location>
</feature>
<keyword evidence="5" id="KW-1185">Reference proteome</keyword>
<dbReference type="Gene3D" id="3.30.10.20">
    <property type="match status" value="3"/>
</dbReference>
<dbReference type="EMBL" id="PYGD01000004">
    <property type="protein sequence ID" value="PSK92022.1"/>
    <property type="molecule type" value="Genomic_DNA"/>
</dbReference>
<dbReference type="InterPro" id="IPR005543">
    <property type="entry name" value="PASTA_dom"/>
</dbReference>
<feature type="region of interest" description="Disordered" evidence="1">
    <location>
        <begin position="235"/>
        <end position="254"/>
    </location>
</feature>
<dbReference type="PROSITE" id="PS51178">
    <property type="entry name" value="PASTA"/>
    <property type="match status" value="2"/>
</dbReference>
<feature type="compositionally biased region" description="Basic and acidic residues" evidence="1">
    <location>
        <begin position="238"/>
        <end position="254"/>
    </location>
</feature>
<keyword evidence="2" id="KW-0472">Membrane</keyword>
<dbReference type="RefSeq" id="WP_106523097.1">
    <property type="nucleotide sequence ID" value="NZ_PYGD01000004.1"/>
</dbReference>
<comment type="caution">
    <text evidence="4">The sequence shown here is derived from an EMBL/GenBank/DDBJ whole genome shotgun (WGS) entry which is preliminary data.</text>
</comment>
<name>A0A2P8D495_9BACT</name>
<gene>
    <name evidence="4" type="ORF">B0I18_104116</name>
</gene>
<sequence>MSRPFRKTFLGNLLIIILICIGLYWLFFASLGWITGHGEEVKVPDLKGKNLAEAVALLEKAGFEIDIDSTYVPEEKPMAILDQQPEGGTTVKSGRTIFLTINKQSPLSIPMPNLVNMSYRSAEMLLKSNKLLLGDTTMRPDMARGAVLVQMFNGKEIAPGQPIPQGSKIDLVIGDGLGNKEINVPDLTGMTYPEAIAVLSGSNLQYTASFEGPITDTTTAVVYLQQPEAINEMNEPNKVPEGDNVDIHIKQSMD</sequence>
<keyword evidence="2" id="KW-1133">Transmembrane helix</keyword>